<dbReference type="Proteomes" id="UP001054837">
    <property type="component" value="Unassembled WGS sequence"/>
</dbReference>
<dbReference type="EMBL" id="BPLQ01001664">
    <property type="protein sequence ID" value="GIX83733.1"/>
    <property type="molecule type" value="Genomic_DNA"/>
</dbReference>
<evidence type="ECO:0000313" key="2">
    <source>
        <dbReference type="Proteomes" id="UP001054837"/>
    </source>
</evidence>
<keyword evidence="2" id="KW-1185">Reference proteome</keyword>
<comment type="caution">
    <text evidence="1">The sequence shown here is derived from an EMBL/GenBank/DDBJ whole genome shotgun (WGS) entry which is preliminary data.</text>
</comment>
<name>A0AAV4NIQ2_9ARAC</name>
<reference evidence="1 2" key="1">
    <citation type="submission" date="2021-06" db="EMBL/GenBank/DDBJ databases">
        <title>Caerostris darwini draft genome.</title>
        <authorList>
            <person name="Kono N."/>
            <person name="Arakawa K."/>
        </authorList>
    </citation>
    <scope>NUCLEOTIDE SEQUENCE [LARGE SCALE GENOMIC DNA]</scope>
</reference>
<evidence type="ECO:0000313" key="1">
    <source>
        <dbReference type="EMBL" id="GIX83733.1"/>
    </source>
</evidence>
<accession>A0AAV4NIQ2</accession>
<dbReference type="AlphaFoldDB" id="A0AAV4NIQ2"/>
<gene>
    <name evidence="1" type="ORF">CDAR_520931</name>
</gene>
<organism evidence="1 2">
    <name type="scientific">Caerostris darwini</name>
    <dbReference type="NCBI Taxonomy" id="1538125"/>
    <lineage>
        <taxon>Eukaryota</taxon>
        <taxon>Metazoa</taxon>
        <taxon>Ecdysozoa</taxon>
        <taxon>Arthropoda</taxon>
        <taxon>Chelicerata</taxon>
        <taxon>Arachnida</taxon>
        <taxon>Araneae</taxon>
        <taxon>Araneomorphae</taxon>
        <taxon>Entelegynae</taxon>
        <taxon>Araneoidea</taxon>
        <taxon>Araneidae</taxon>
        <taxon>Caerostris</taxon>
    </lineage>
</organism>
<sequence length="123" mass="13933">MNFESLKHLWHHWDRHSRPNTLFLKNAFNNILGPSEQPPFHLTHEIRIIISVSAMHGNKRGWLPIIVTNVAAPESTFCHHLVQQTPSPEQPNSACVLNKTLCSKFHAEIFPPQTIVLVSAACL</sequence>
<proteinExistence type="predicted"/>
<protein>
    <submittedName>
        <fullName evidence="1">Uncharacterized protein</fullName>
    </submittedName>
</protein>